<dbReference type="EMBL" id="MN448287">
    <property type="protein sequence ID" value="QFG74402.1"/>
    <property type="molecule type" value="Genomic_DNA"/>
</dbReference>
<reference evidence="1" key="1">
    <citation type="journal article" date="2019" name="Philos. Trans. R. Soc. Lond., B, Biol. Sci.">
        <title>Targeted metagenomic recovery of four divergent viruses reveals shared and distinctive characteristics of giant viruses of marine eukaryotes.</title>
        <authorList>
            <person name="Needham D.M."/>
            <person name="Poirier C."/>
            <person name="Hehenberger E."/>
            <person name="Jimenez V."/>
            <person name="Swalwell J.E."/>
            <person name="Santoro A.E."/>
            <person name="Worden A.Z."/>
        </authorList>
    </citation>
    <scope>NUCLEOTIDE SEQUENCE</scope>
    <source>
        <strain evidence="1">MPacV-611</strain>
    </source>
</reference>
<protein>
    <submittedName>
        <fullName evidence="1">Uncharacterized protein</fullName>
    </submittedName>
</protein>
<name>A0A5J6VK12_9VIRU</name>
<evidence type="ECO:0000313" key="1">
    <source>
        <dbReference type="EMBL" id="QFG74402.1"/>
    </source>
</evidence>
<accession>A0A5J6VK12</accession>
<sequence length="41" mass="5119">MPINCNIFNNIEYKEYKNRRIEKFTTKKINKVLFIYFKNTT</sequence>
<organism evidence="1">
    <name type="scientific">Megaviridae environmental sample</name>
    <dbReference type="NCBI Taxonomy" id="1737588"/>
    <lineage>
        <taxon>Viruses</taxon>
        <taxon>Varidnaviria</taxon>
        <taxon>Bamfordvirae</taxon>
        <taxon>Nucleocytoviricota</taxon>
        <taxon>Megaviricetes</taxon>
        <taxon>Imitervirales</taxon>
        <taxon>Mimiviridae</taxon>
        <taxon>environmental samples</taxon>
    </lineage>
</organism>
<proteinExistence type="predicted"/>